<keyword evidence="1" id="KW-0560">Oxidoreductase</keyword>
<keyword evidence="3" id="KW-1185">Reference proteome</keyword>
<accession>A0A9P4I6E4</accession>
<organism evidence="2 3">
    <name type="scientific">Rhizodiscina lignyota</name>
    <dbReference type="NCBI Taxonomy" id="1504668"/>
    <lineage>
        <taxon>Eukaryota</taxon>
        <taxon>Fungi</taxon>
        <taxon>Dikarya</taxon>
        <taxon>Ascomycota</taxon>
        <taxon>Pezizomycotina</taxon>
        <taxon>Dothideomycetes</taxon>
        <taxon>Pleosporomycetidae</taxon>
        <taxon>Aulographales</taxon>
        <taxon>Rhizodiscinaceae</taxon>
        <taxon>Rhizodiscina</taxon>
    </lineage>
</organism>
<dbReference type="AlphaFoldDB" id="A0A9P4I6E4"/>
<reference evidence="2" key="1">
    <citation type="journal article" date="2020" name="Stud. Mycol.">
        <title>101 Dothideomycetes genomes: a test case for predicting lifestyles and emergence of pathogens.</title>
        <authorList>
            <person name="Haridas S."/>
            <person name="Albert R."/>
            <person name="Binder M."/>
            <person name="Bloem J."/>
            <person name="Labutti K."/>
            <person name="Salamov A."/>
            <person name="Andreopoulos B."/>
            <person name="Baker S."/>
            <person name="Barry K."/>
            <person name="Bills G."/>
            <person name="Bluhm B."/>
            <person name="Cannon C."/>
            <person name="Castanera R."/>
            <person name="Culley D."/>
            <person name="Daum C."/>
            <person name="Ezra D."/>
            <person name="Gonzalez J."/>
            <person name="Henrissat B."/>
            <person name="Kuo A."/>
            <person name="Liang C."/>
            <person name="Lipzen A."/>
            <person name="Lutzoni F."/>
            <person name="Magnuson J."/>
            <person name="Mondo S."/>
            <person name="Nolan M."/>
            <person name="Ohm R."/>
            <person name="Pangilinan J."/>
            <person name="Park H.-J."/>
            <person name="Ramirez L."/>
            <person name="Alfaro M."/>
            <person name="Sun H."/>
            <person name="Tritt A."/>
            <person name="Yoshinaga Y."/>
            <person name="Zwiers L.-H."/>
            <person name="Turgeon B."/>
            <person name="Goodwin S."/>
            <person name="Spatafora J."/>
            <person name="Crous P."/>
            <person name="Grigoriev I."/>
        </authorList>
    </citation>
    <scope>NUCLEOTIDE SEQUENCE</scope>
    <source>
        <strain evidence="2">CBS 133067</strain>
    </source>
</reference>
<sequence length="340" mass="37120">MTSHSEFGLETSGLDVAKTFANQIQGRNVVITGVSPNGIGEGTAIAFASQKPKTLILASRTRSKVEDVASNIHSKYPDVDVRIVIVDMSSQESVHQAASEISSMISTLDILINNAGVVIQDRRWTPEKIELQFATNHVCPFLFTNLLMPLLLKAAKESDTPGATRIVTLSSAGHRLSPIRFHDYNFEGHPIPPEEEHIKDLPPAFVKARDGYPGFIAYGHSKTANILFALYLQEHLRDMGIMSYTLHPGGVSTDMSRNLDEEGAEAINRTSKYWKTPDQGSSTTLVAALDPALNNPVGLFLDNCQFKEPAAHATNPDAARRLWALSEELVGAKFTLGSKL</sequence>
<evidence type="ECO:0000313" key="3">
    <source>
        <dbReference type="Proteomes" id="UP000799772"/>
    </source>
</evidence>
<dbReference type="PRINTS" id="PR00081">
    <property type="entry name" value="GDHRDH"/>
</dbReference>
<proteinExistence type="predicted"/>
<comment type="caution">
    <text evidence="2">The sequence shown here is derived from an EMBL/GenBank/DDBJ whole genome shotgun (WGS) entry which is preliminary data.</text>
</comment>
<dbReference type="Pfam" id="PF00106">
    <property type="entry name" value="adh_short"/>
    <property type="match status" value="1"/>
</dbReference>
<dbReference type="Proteomes" id="UP000799772">
    <property type="component" value="Unassembled WGS sequence"/>
</dbReference>
<dbReference type="Gene3D" id="3.40.50.720">
    <property type="entry name" value="NAD(P)-binding Rossmann-like Domain"/>
    <property type="match status" value="1"/>
</dbReference>
<dbReference type="OrthoDB" id="191139at2759"/>
<protein>
    <submittedName>
        <fullName evidence="2">NAD(P)-binding protein</fullName>
    </submittedName>
</protein>
<dbReference type="PANTHER" id="PTHR43157:SF31">
    <property type="entry name" value="PHOSPHATIDYLINOSITOL-GLYCAN BIOSYNTHESIS CLASS F PROTEIN"/>
    <property type="match status" value="1"/>
</dbReference>
<gene>
    <name evidence="2" type="ORF">NA57DRAFT_69701</name>
</gene>
<dbReference type="InterPro" id="IPR002347">
    <property type="entry name" value="SDR_fam"/>
</dbReference>
<dbReference type="GO" id="GO:0016491">
    <property type="term" value="F:oxidoreductase activity"/>
    <property type="evidence" value="ECO:0007669"/>
    <property type="project" value="UniProtKB-KW"/>
</dbReference>
<evidence type="ECO:0000256" key="1">
    <source>
        <dbReference type="ARBA" id="ARBA00023002"/>
    </source>
</evidence>
<evidence type="ECO:0000313" key="2">
    <source>
        <dbReference type="EMBL" id="KAF2092641.1"/>
    </source>
</evidence>
<dbReference type="PANTHER" id="PTHR43157">
    <property type="entry name" value="PHOSPHATIDYLINOSITOL-GLYCAN BIOSYNTHESIS CLASS F PROTEIN-RELATED"/>
    <property type="match status" value="1"/>
</dbReference>
<dbReference type="SUPFAM" id="SSF51735">
    <property type="entry name" value="NAD(P)-binding Rossmann-fold domains"/>
    <property type="match status" value="1"/>
</dbReference>
<dbReference type="InterPro" id="IPR036291">
    <property type="entry name" value="NAD(P)-bd_dom_sf"/>
</dbReference>
<name>A0A9P4I6E4_9PEZI</name>
<dbReference type="EMBL" id="ML978144">
    <property type="protein sequence ID" value="KAF2092641.1"/>
    <property type="molecule type" value="Genomic_DNA"/>
</dbReference>